<dbReference type="Proteomes" id="UP000821865">
    <property type="component" value="Chromosome 7"/>
</dbReference>
<gene>
    <name evidence="1" type="ORF">HPB49_000055</name>
</gene>
<accession>A0ACB8CCE1</accession>
<name>A0ACB8CCE1_DERSI</name>
<sequence>MADTRMDDDVSSDTEDGEEGMARGTTNLTQELQGKEIASKGAAGADKLKRRIVKASRMPELPEEHRKIIVRPRGGRNLIKVSTTALGEEMVEAARLTEDQAKGDIVSPNFTQNTVLVSTPDSDHAESAGDVVCKIQGRIIYALPKESSAVKITPQVTRLASSGVK</sequence>
<organism evidence="1 2">
    <name type="scientific">Dermacentor silvarum</name>
    <name type="common">Tick</name>
    <dbReference type="NCBI Taxonomy" id="543639"/>
    <lineage>
        <taxon>Eukaryota</taxon>
        <taxon>Metazoa</taxon>
        <taxon>Ecdysozoa</taxon>
        <taxon>Arthropoda</taxon>
        <taxon>Chelicerata</taxon>
        <taxon>Arachnida</taxon>
        <taxon>Acari</taxon>
        <taxon>Parasitiformes</taxon>
        <taxon>Ixodida</taxon>
        <taxon>Ixodoidea</taxon>
        <taxon>Ixodidae</taxon>
        <taxon>Rhipicephalinae</taxon>
        <taxon>Dermacentor</taxon>
    </lineage>
</organism>
<evidence type="ECO:0000313" key="1">
    <source>
        <dbReference type="EMBL" id="KAH7940410.1"/>
    </source>
</evidence>
<dbReference type="EMBL" id="CM023476">
    <property type="protein sequence ID" value="KAH7940410.1"/>
    <property type="molecule type" value="Genomic_DNA"/>
</dbReference>
<reference evidence="1" key="1">
    <citation type="submission" date="2020-05" db="EMBL/GenBank/DDBJ databases">
        <title>Large-scale comparative analyses of tick genomes elucidate their genetic diversity and vector capacities.</title>
        <authorList>
            <person name="Jia N."/>
            <person name="Wang J."/>
            <person name="Shi W."/>
            <person name="Du L."/>
            <person name="Sun Y."/>
            <person name="Zhan W."/>
            <person name="Jiang J."/>
            <person name="Wang Q."/>
            <person name="Zhang B."/>
            <person name="Ji P."/>
            <person name="Sakyi L.B."/>
            <person name="Cui X."/>
            <person name="Yuan T."/>
            <person name="Jiang B."/>
            <person name="Yang W."/>
            <person name="Lam T.T.-Y."/>
            <person name="Chang Q."/>
            <person name="Ding S."/>
            <person name="Wang X."/>
            <person name="Zhu J."/>
            <person name="Ruan X."/>
            <person name="Zhao L."/>
            <person name="Wei J."/>
            <person name="Que T."/>
            <person name="Du C."/>
            <person name="Cheng J."/>
            <person name="Dai P."/>
            <person name="Han X."/>
            <person name="Huang E."/>
            <person name="Gao Y."/>
            <person name="Liu J."/>
            <person name="Shao H."/>
            <person name="Ye R."/>
            <person name="Li L."/>
            <person name="Wei W."/>
            <person name="Wang X."/>
            <person name="Wang C."/>
            <person name="Yang T."/>
            <person name="Huo Q."/>
            <person name="Li W."/>
            <person name="Guo W."/>
            <person name="Chen H."/>
            <person name="Zhou L."/>
            <person name="Ni X."/>
            <person name="Tian J."/>
            <person name="Zhou Y."/>
            <person name="Sheng Y."/>
            <person name="Liu T."/>
            <person name="Pan Y."/>
            <person name="Xia L."/>
            <person name="Li J."/>
            <person name="Zhao F."/>
            <person name="Cao W."/>
        </authorList>
    </citation>
    <scope>NUCLEOTIDE SEQUENCE</scope>
    <source>
        <strain evidence="1">Dsil-2018</strain>
    </source>
</reference>
<comment type="caution">
    <text evidence="1">The sequence shown here is derived from an EMBL/GenBank/DDBJ whole genome shotgun (WGS) entry which is preliminary data.</text>
</comment>
<keyword evidence="2" id="KW-1185">Reference proteome</keyword>
<evidence type="ECO:0000313" key="2">
    <source>
        <dbReference type="Proteomes" id="UP000821865"/>
    </source>
</evidence>
<protein>
    <submittedName>
        <fullName evidence="1">Uncharacterized protein</fullName>
    </submittedName>
</protein>
<proteinExistence type="predicted"/>